<dbReference type="SMART" id="SM00100">
    <property type="entry name" value="cNMP"/>
    <property type="match status" value="1"/>
</dbReference>
<dbReference type="Gene3D" id="2.60.120.10">
    <property type="entry name" value="Jelly Rolls"/>
    <property type="match status" value="1"/>
</dbReference>
<dbReference type="InterPro" id="IPR018490">
    <property type="entry name" value="cNMP-bd_dom_sf"/>
</dbReference>
<keyword evidence="3 9" id="KW-0812">Transmembrane</keyword>
<dbReference type="OrthoDB" id="426293at2759"/>
<evidence type="ECO:0000256" key="4">
    <source>
        <dbReference type="ARBA" id="ARBA00022989"/>
    </source>
</evidence>
<dbReference type="KEGG" id="mpp:MICPUCDRAFT_47550"/>
<sequence length="781" mass="88227">MSDDSPGGALPPRPREPGVRFAEDESEIDESPSPAPSPSNPRRPSESTVMNRDVVVSVDERVAAVKNHGRPGKVYKDKTSHVPRTWKAKDKLKNWGGDDEVEDSSVPMKVVPSLKDDPALDGYSEEIPSLNPRLSSPWAIVRKGFVRESMIGAFSGLGTAIRTNYGKVLAKATAEDVLEEEEKKHFRGYISPDSRFKANWDIWQIVFLSYIAVVTPYRSAFGDPAYGFAFWIEFILDLYFIADLYINFMTGFWLDLEGNAVVLIDDRKAIAKRYLRGWFCLDAIACLPIDFVTRIVDGTIGCSFDPAGCGSEETNLKGNMLKMLKLLRIFRLLKLLKLVRITRLLVRYQDFLIYHHHFISLLKVYLLTLLICHWLGCIYGLSYSFDSVHKGTRWLQSMYWAVQSITSVGYGDMTSDNTSSLLIAILTMLVGVVVCSWIITAVITALSPDSSARRFQDRMHYVITYLKNNKLPQTVSKRVIHYYRWQNKNQFDEKAILHDLPAQLRKEIFDNMYNGWLDDIILFNGATSQFMNEVCLRISPVSFPQYQVVYSEGELGSEMYFITRGNAAVSLKDMPHFLSQEEIMDALDSCVEIGRGSFFGEAAALGYGTRLETIITTSSCTLLRLSEYDILELEDMNPGFRAELMLIAFERMRRNRLAREKVEDCMRELAINPADVVAGVEKCDAGGAHLLGRTTRVTYVQKWRQVVKDHEKAKRAMRARVKLGATTAASPGRTRNEGWEGSGARSGHNPDAVDVRGLADRISALEHKIDRLIAYEHSKSN</sequence>
<evidence type="ECO:0000256" key="9">
    <source>
        <dbReference type="SAM" id="Phobius"/>
    </source>
</evidence>
<keyword evidence="2" id="KW-0813">Transport</keyword>
<organism evidence="12">
    <name type="scientific">Micromonas pusilla (strain CCMP1545)</name>
    <name type="common">Picoplanktonic green alga</name>
    <dbReference type="NCBI Taxonomy" id="564608"/>
    <lineage>
        <taxon>Eukaryota</taxon>
        <taxon>Viridiplantae</taxon>
        <taxon>Chlorophyta</taxon>
        <taxon>Mamiellophyceae</taxon>
        <taxon>Mamiellales</taxon>
        <taxon>Mamiellaceae</taxon>
        <taxon>Micromonas</taxon>
    </lineage>
</organism>
<evidence type="ECO:0000256" key="7">
    <source>
        <dbReference type="ARBA" id="ARBA00023303"/>
    </source>
</evidence>
<keyword evidence="6 9" id="KW-0472">Membrane</keyword>
<dbReference type="PRINTS" id="PR01463">
    <property type="entry name" value="EAGCHANLFMLY"/>
</dbReference>
<dbReference type="OMA" id="CMRELAI"/>
<name>C1MUQ0_MICPC</name>
<evidence type="ECO:0000256" key="1">
    <source>
        <dbReference type="ARBA" id="ARBA00004141"/>
    </source>
</evidence>
<comment type="subcellular location">
    <subcellularLocation>
        <location evidence="1">Membrane</location>
        <topology evidence="1">Multi-pass membrane protein</topology>
    </subcellularLocation>
</comment>
<dbReference type="Pfam" id="PF00027">
    <property type="entry name" value="cNMP_binding"/>
    <property type="match status" value="1"/>
</dbReference>
<dbReference type="PANTHER" id="PTHR47823">
    <property type="entry name" value="ION_TRANS DOMAIN-CONTAINING PROTEIN"/>
    <property type="match status" value="1"/>
</dbReference>
<dbReference type="AlphaFoldDB" id="C1MUQ0"/>
<proteinExistence type="predicted"/>
<evidence type="ECO:0000256" key="5">
    <source>
        <dbReference type="ARBA" id="ARBA00023065"/>
    </source>
</evidence>
<dbReference type="InterPro" id="IPR014710">
    <property type="entry name" value="RmlC-like_jellyroll"/>
</dbReference>
<dbReference type="Gene3D" id="1.10.287.70">
    <property type="match status" value="1"/>
</dbReference>
<dbReference type="GO" id="GO:0016020">
    <property type="term" value="C:membrane"/>
    <property type="evidence" value="ECO:0007669"/>
    <property type="project" value="UniProtKB-SubCell"/>
</dbReference>
<dbReference type="eggNOG" id="KOG0498">
    <property type="taxonomic scope" value="Eukaryota"/>
</dbReference>
<dbReference type="InterPro" id="IPR000595">
    <property type="entry name" value="cNMP-bd_dom"/>
</dbReference>
<feature type="region of interest" description="Disordered" evidence="8">
    <location>
        <begin position="724"/>
        <end position="752"/>
    </location>
</feature>
<keyword evidence="5" id="KW-0406">Ion transport</keyword>
<dbReference type="GO" id="GO:0005249">
    <property type="term" value="F:voltage-gated potassium channel activity"/>
    <property type="evidence" value="ECO:0007669"/>
    <property type="project" value="InterPro"/>
</dbReference>
<accession>C1MUQ0</accession>
<protein>
    <submittedName>
        <fullName evidence="11">Voltage-gated ion channel superfamily</fullName>
    </submittedName>
</protein>
<dbReference type="CDD" id="cd00038">
    <property type="entry name" value="CAP_ED"/>
    <property type="match status" value="1"/>
</dbReference>
<dbReference type="Gene3D" id="1.10.287.630">
    <property type="entry name" value="Helix hairpin bin"/>
    <property type="match status" value="1"/>
</dbReference>
<dbReference type="Proteomes" id="UP000001876">
    <property type="component" value="Unassembled WGS sequence"/>
</dbReference>
<feature type="transmembrane region" description="Helical" evidence="9">
    <location>
        <begin position="421"/>
        <end position="446"/>
    </location>
</feature>
<keyword evidence="7" id="KW-0407">Ion channel</keyword>
<dbReference type="SUPFAM" id="SSF51206">
    <property type="entry name" value="cAMP-binding domain-like"/>
    <property type="match status" value="1"/>
</dbReference>
<evidence type="ECO:0000259" key="10">
    <source>
        <dbReference type="PROSITE" id="PS50042"/>
    </source>
</evidence>
<keyword evidence="12" id="KW-1185">Reference proteome</keyword>
<keyword evidence="4 9" id="KW-1133">Transmembrane helix</keyword>
<evidence type="ECO:0000313" key="12">
    <source>
        <dbReference type="Proteomes" id="UP000001876"/>
    </source>
</evidence>
<dbReference type="SUPFAM" id="SSF81324">
    <property type="entry name" value="Voltage-gated potassium channels"/>
    <property type="match status" value="1"/>
</dbReference>
<dbReference type="InterPro" id="IPR005821">
    <property type="entry name" value="Ion_trans_dom"/>
</dbReference>
<gene>
    <name evidence="11" type="ORF">MICPUCDRAFT_47550</name>
</gene>
<evidence type="ECO:0000256" key="8">
    <source>
        <dbReference type="SAM" id="MobiDB-lite"/>
    </source>
</evidence>
<reference evidence="11 12" key="1">
    <citation type="journal article" date="2009" name="Science">
        <title>Green evolution and dynamic adaptations revealed by genomes of the marine picoeukaryotes Micromonas.</title>
        <authorList>
            <person name="Worden A.Z."/>
            <person name="Lee J.H."/>
            <person name="Mock T."/>
            <person name="Rouze P."/>
            <person name="Simmons M.P."/>
            <person name="Aerts A.L."/>
            <person name="Allen A.E."/>
            <person name="Cuvelier M.L."/>
            <person name="Derelle E."/>
            <person name="Everett M.V."/>
            <person name="Foulon E."/>
            <person name="Grimwood J."/>
            <person name="Gundlach H."/>
            <person name="Henrissat B."/>
            <person name="Napoli C."/>
            <person name="McDonald S.M."/>
            <person name="Parker M.S."/>
            <person name="Rombauts S."/>
            <person name="Salamov A."/>
            <person name="Von Dassow P."/>
            <person name="Badger J.H."/>
            <person name="Coutinho P.M."/>
            <person name="Demir E."/>
            <person name="Dubchak I."/>
            <person name="Gentemann C."/>
            <person name="Eikrem W."/>
            <person name="Gready J.E."/>
            <person name="John U."/>
            <person name="Lanier W."/>
            <person name="Lindquist E.A."/>
            <person name="Lucas S."/>
            <person name="Mayer K.F."/>
            <person name="Moreau H."/>
            <person name="Not F."/>
            <person name="Otillar R."/>
            <person name="Panaud O."/>
            <person name="Pangilinan J."/>
            <person name="Paulsen I."/>
            <person name="Piegu B."/>
            <person name="Poliakov A."/>
            <person name="Robbens S."/>
            <person name="Schmutz J."/>
            <person name="Toulza E."/>
            <person name="Wyss T."/>
            <person name="Zelensky A."/>
            <person name="Zhou K."/>
            <person name="Armbrust E.V."/>
            <person name="Bhattacharya D."/>
            <person name="Goodenough U.W."/>
            <person name="Van de Peer Y."/>
            <person name="Grigoriev I.V."/>
        </authorList>
    </citation>
    <scope>NUCLEOTIDE SEQUENCE [LARGE SCALE GENOMIC DNA]</scope>
    <source>
        <strain evidence="11 12">CCMP1545</strain>
    </source>
</reference>
<dbReference type="Pfam" id="PF00520">
    <property type="entry name" value="Ion_trans"/>
    <property type="match status" value="1"/>
</dbReference>
<dbReference type="InterPro" id="IPR003938">
    <property type="entry name" value="K_chnl_volt-dep_EAG/ELK/ERG"/>
</dbReference>
<feature type="region of interest" description="Disordered" evidence="8">
    <location>
        <begin position="1"/>
        <end position="53"/>
    </location>
</feature>
<dbReference type="RefSeq" id="XP_003059535.1">
    <property type="nucleotide sequence ID" value="XM_003059489.1"/>
</dbReference>
<dbReference type="EMBL" id="GG663740">
    <property type="protein sequence ID" value="EEH56667.1"/>
    <property type="molecule type" value="Genomic_DNA"/>
</dbReference>
<feature type="compositionally biased region" description="Basic and acidic residues" evidence="8">
    <location>
        <begin position="13"/>
        <end position="23"/>
    </location>
</feature>
<dbReference type="PANTHER" id="PTHR47823:SF11">
    <property type="entry name" value="K+-CHANNEL ERG AND RELATED PROTEINS"/>
    <property type="match status" value="1"/>
</dbReference>
<feature type="domain" description="Cyclic nucleotide-binding" evidence="10">
    <location>
        <begin position="522"/>
        <end position="626"/>
    </location>
</feature>
<evidence type="ECO:0000256" key="2">
    <source>
        <dbReference type="ARBA" id="ARBA00022448"/>
    </source>
</evidence>
<evidence type="ECO:0000256" key="3">
    <source>
        <dbReference type="ARBA" id="ARBA00022692"/>
    </source>
</evidence>
<dbReference type="PROSITE" id="PS50042">
    <property type="entry name" value="CNMP_BINDING_3"/>
    <property type="match status" value="1"/>
</dbReference>
<feature type="transmembrane region" description="Helical" evidence="9">
    <location>
        <begin position="364"/>
        <end position="385"/>
    </location>
</feature>
<evidence type="ECO:0000256" key="6">
    <source>
        <dbReference type="ARBA" id="ARBA00023136"/>
    </source>
</evidence>
<dbReference type="GeneID" id="9684674"/>
<evidence type="ECO:0000313" key="11">
    <source>
        <dbReference type="EMBL" id="EEH56667.1"/>
    </source>
</evidence>